<dbReference type="RefSeq" id="WP_237265997.1">
    <property type="nucleotide sequence ID" value="NZ_JBFQGM010000001.1"/>
</dbReference>
<organism evidence="1 2">
    <name type="scientific">Scytonema tolypothrichoides VB-61278_2</name>
    <dbReference type="NCBI Taxonomy" id="3232314"/>
    <lineage>
        <taxon>Bacteria</taxon>
        <taxon>Bacillati</taxon>
        <taxon>Cyanobacteriota</taxon>
        <taxon>Cyanophyceae</taxon>
        <taxon>Nostocales</taxon>
        <taxon>Scytonemataceae</taxon>
        <taxon>Scytonema</taxon>
    </lineage>
</organism>
<keyword evidence="2" id="KW-1185">Reference proteome</keyword>
<evidence type="ECO:0000313" key="1">
    <source>
        <dbReference type="EMBL" id="MFL9459336.1"/>
    </source>
</evidence>
<name>A0ABW8WEA8_9CYAN</name>
<comment type="caution">
    <text evidence="1">The sequence shown here is derived from an EMBL/GenBank/DDBJ whole genome shotgun (WGS) entry which is preliminary data.</text>
</comment>
<proteinExistence type="predicted"/>
<sequence>MAPSNSSIRTDYTGTFEAHITICAESRATLQLFQHICQQLNVKCVLIELPNGVTRSQPMTASYHRGTLTQVWTEVHNLAQRICLAGFQVTRVKIEAMPYNQDIPVTDNEVSQHPVTNYFEFHIKALLSQETDLEGLRQHCAKFGAHLSVNAFKLNASGQHHRFITLRVYGLGRRSAQARFQALLTSLRARHILLVQPQQEYTVYDSNLELDAGWLIHSPVETKGGEVNEAF</sequence>
<reference evidence="1 2" key="1">
    <citation type="submission" date="2024-07" db="EMBL/GenBank/DDBJ databases">
        <authorList>
            <person name="Tripathy S."/>
        </authorList>
    </citation>
    <scope>NUCLEOTIDE SEQUENCE [LARGE SCALE GENOMIC DNA]</scope>
    <source>
        <strain evidence="1 2">VB-61278_2</strain>
    </source>
</reference>
<gene>
    <name evidence="1" type="ORF">AB0759_01590</name>
</gene>
<dbReference type="Proteomes" id="UP001628874">
    <property type="component" value="Unassembled WGS sequence"/>
</dbReference>
<evidence type="ECO:0000313" key="2">
    <source>
        <dbReference type="Proteomes" id="UP001628874"/>
    </source>
</evidence>
<protein>
    <submittedName>
        <fullName evidence="1">Uncharacterized protein</fullName>
    </submittedName>
</protein>
<dbReference type="EMBL" id="JBFQGM010000001">
    <property type="protein sequence ID" value="MFL9459336.1"/>
    <property type="molecule type" value="Genomic_DNA"/>
</dbReference>
<accession>A0ABW8WEA8</accession>